<sequence length="325" mass="36121">MQTLQDRFGRRFSYLRLSLTEVCNFRCQYCLPDGFRGSKRGFLTVPEIRRLVRAFAELGTFKVRLTGGEPTVRRDFTEILSAVAGTPGVERVAMTTNAYRLAKNAAAWKSAGLNAVNISLDALEGESFRRITGDRRFAQVMDGIDQALAVGFDSVKINTVLLRELNDDQLPAFFDFVRNRPISLRFIELMQTGDNQPYFQRHHVPGSRIREKLEAGGWQPVRRGPAAGPAVEYAHPDHAGHIGLIAPYAAHFCDGCNRLRVTARGALKLCLFGNGSTDLRALLQDDDQTEALKSHIMKALFEKPPTHFLHQGRVGDTPHLASTGG</sequence>
<comment type="function">
    <text evidence="12">Catalyzes the cyclization of GTP to (8S)-3',8-cyclo-7,8-dihydroguanosine 5'-triphosphate.</text>
</comment>
<dbReference type="PANTHER" id="PTHR22960:SF28">
    <property type="entry name" value="GTP 3',8-CYCLASE"/>
    <property type="match status" value="1"/>
</dbReference>
<reference evidence="14 15" key="1">
    <citation type="submission" date="2020-02" db="EMBL/GenBank/DDBJ databases">
        <authorList>
            <person name="Zhang X.-Y."/>
        </authorList>
    </citation>
    <scope>NUCLEOTIDE SEQUENCE [LARGE SCALE GENOMIC DNA]</scope>
    <source>
        <strain evidence="14 15">C33</strain>
    </source>
</reference>
<keyword evidence="4 12" id="KW-0479">Metal-binding</keyword>
<feature type="binding site" evidence="12">
    <location>
        <position position="190"/>
    </location>
    <ligand>
        <name>S-adenosyl-L-methionine</name>
        <dbReference type="ChEBI" id="CHEBI:59789"/>
    </ligand>
</feature>
<dbReference type="Pfam" id="PF04055">
    <property type="entry name" value="Radical_SAM"/>
    <property type="match status" value="1"/>
</dbReference>
<dbReference type="Pfam" id="PF06463">
    <property type="entry name" value="Mob_synth_C"/>
    <property type="match status" value="1"/>
</dbReference>
<feature type="binding site" evidence="12">
    <location>
        <position position="23"/>
    </location>
    <ligand>
        <name>[4Fe-4S] cluster</name>
        <dbReference type="ChEBI" id="CHEBI:49883"/>
        <label>1</label>
        <note>4Fe-4S-S-AdoMet</note>
    </ligand>
</feature>
<dbReference type="GO" id="GO:0061798">
    <property type="term" value="F:GTP 3',8'-cyclase activity"/>
    <property type="evidence" value="ECO:0007669"/>
    <property type="project" value="UniProtKB-UniRule"/>
</dbReference>
<dbReference type="GO" id="GO:0006777">
    <property type="term" value="P:Mo-molybdopterin cofactor biosynthetic process"/>
    <property type="evidence" value="ECO:0007669"/>
    <property type="project" value="UniProtKB-UniRule"/>
</dbReference>
<evidence type="ECO:0000256" key="4">
    <source>
        <dbReference type="ARBA" id="ARBA00022723"/>
    </source>
</evidence>
<dbReference type="EMBL" id="JAAGSC010000040">
    <property type="protein sequence ID" value="NDY95725.1"/>
    <property type="molecule type" value="Genomic_DNA"/>
</dbReference>
<comment type="catalytic activity">
    <reaction evidence="11 12">
        <text>GTP + AH2 + S-adenosyl-L-methionine = (8S)-3',8-cyclo-7,8-dihydroguanosine 5'-triphosphate + 5'-deoxyadenosine + L-methionine + A + H(+)</text>
        <dbReference type="Rhea" id="RHEA:49576"/>
        <dbReference type="ChEBI" id="CHEBI:13193"/>
        <dbReference type="ChEBI" id="CHEBI:15378"/>
        <dbReference type="ChEBI" id="CHEBI:17319"/>
        <dbReference type="ChEBI" id="CHEBI:17499"/>
        <dbReference type="ChEBI" id="CHEBI:37565"/>
        <dbReference type="ChEBI" id="CHEBI:57844"/>
        <dbReference type="ChEBI" id="CHEBI:59789"/>
        <dbReference type="ChEBI" id="CHEBI:131766"/>
        <dbReference type="EC" id="4.1.99.22"/>
    </reaction>
</comment>
<dbReference type="CDD" id="cd01335">
    <property type="entry name" value="Radical_SAM"/>
    <property type="match status" value="1"/>
</dbReference>
<dbReference type="Proteomes" id="UP000484885">
    <property type="component" value="Unassembled WGS sequence"/>
</dbReference>
<dbReference type="CDD" id="cd21117">
    <property type="entry name" value="Twitch_MoaA"/>
    <property type="match status" value="1"/>
</dbReference>
<evidence type="ECO:0000256" key="7">
    <source>
        <dbReference type="ARBA" id="ARBA00023014"/>
    </source>
</evidence>
<evidence type="ECO:0000313" key="15">
    <source>
        <dbReference type="Proteomes" id="UP000484885"/>
    </source>
</evidence>
<evidence type="ECO:0000256" key="11">
    <source>
        <dbReference type="ARBA" id="ARBA00048697"/>
    </source>
</evidence>
<evidence type="ECO:0000256" key="6">
    <source>
        <dbReference type="ARBA" id="ARBA00023004"/>
    </source>
</evidence>
<dbReference type="InterPro" id="IPR058240">
    <property type="entry name" value="rSAM_sf"/>
</dbReference>
<evidence type="ECO:0000256" key="3">
    <source>
        <dbReference type="ARBA" id="ARBA00022691"/>
    </source>
</evidence>
<comment type="subunit">
    <text evidence="12">Monomer and homodimer.</text>
</comment>
<feature type="binding site" evidence="12">
    <location>
        <position position="119"/>
    </location>
    <ligand>
        <name>S-adenosyl-L-methionine</name>
        <dbReference type="ChEBI" id="CHEBI:59789"/>
    </ligand>
</feature>
<dbReference type="InterPro" id="IPR006638">
    <property type="entry name" value="Elp3/MiaA/NifB-like_rSAM"/>
</dbReference>
<keyword evidence="6 12" id="KW-0408">Iron</keyword>
<evidence type="ECO:0000256" key="9">
    <source>
        <dbReference type="ARBA" id="ARBA00023150"/>
    </source>
</evidence>
<keyword evidence="15" id="KW-1185">Reference proteome</keyword>
<dbReference type="GO" id="GO:0005525">
    <property type="term" value="F:GTP binding"/>
    <property type="evidence" value="ECO:0007669"/>
    <property type="project" value="UniProtKB-UniRule"/>
</dbReference>
<keyword evidence="9 12" id="KW-0501">Molybdenum cofactor biosynthesis</keyword>
<dbReference type="RefSeq" id="WP_164211114.1">
    <property type="nucleotide sequence ID" value="NZ_JAAGSC010000040.1"/>
</dbReference>
<keyword evidence="2 12" id="KW-0004">4Fe-4S</keyword>
<dbReference type="NCBIfam" id="TIGR02666">
    <property type="entry name" value="moaA"/>
    <property type="match status" value="1"/>
</dbReference>
<feature type="binding site" evidence="12">
    <location>
        <position position="30"/>
    </location>
    <ligand>
        <name>[4Fe-4S] cluster</name>
        <dbReference type="ChEBI" id="CHEBI:49883"/>
        <label>1</label>
        <note>4Fe-4S-S-AdoMet</note>
    </ligand>
</feature>
<feature type="binding site" evidence="12">
    <location>
        <position position="29"/>
    </location>
    <ligand>
        <name>S-adenosyl-L-methionine</name>
        <dbReference type="ChEBI" id="CHEBI:59789"/>
    </ligand>
</feature>
<dbReference type="InterPro" id="IPR007197">
    <property type="entry name" value="rSAM"/>
</dbReference>
<feature type="binding site" evidence="12">
    <location>
        <position position="270"/>
    </location>
    <ligand>
        <name>[4Fe-4S] cluster</name>
        <dbReference type="ChEBI" id="CHEBI:49883"/>
        <label>2</label>
        <note>4Fe-4S-substrate</note>
    </ligand>
</feature>
<dbReference type="SFLD" id="SFLDG01067">
    <property type="entry name" value="SPASM/twitch_domain_containing"/>
    <property type="match status" value="1"/>
</dbReference>
<dbReference type="SFLD" id="SFLDG01386">
    <property type="entry name" value="main_SPASM_domain-containing"/>
    <property type="match status" value="1"/>
</dbReference>
<dbReference type="InterPro" id="IPR013785">
    <property type="entry name" value="Aldolase_TIM"/>
</dbReference>
<evidence type="ECO:0000256" key="1">
    <source>
        <dbReference type="ARBA" id="ARBA00012167"/>
    </source>
</evidence>
<feature type="binding site" evidence="12">
    <location>
        <position position="27"/>
    </location>
    <ligand>
        <name>[4Fe-4S] cluster</name>
        <dbReference type="ChEBI" id="CHEBI:49883"/>
        <label>1</label>
        <note>4Fe-4S-S-AdoMet</note>
    </ligand>
</feature>
<dbReference type="SMART" id="SM00729">
    <property type="entry name" value="Elp3"/>
    <property type="match status" value="1"/>
</dbReference>
<feature type="domain" description="Radical SAM core" evidence="13">
    <location>
        <begin position="7"/>
        <end position="230"/>
    </location>
</feature>
<comment type="caution">
    <text evidence="14">The sequence shown here is derived from an EMBL/GenBank/DDBJ whole genome shotgun (WGS) entry which is preliminary data.</text>
</comment>
<dbReference type="PROSITE" id="PS51918">
    <property type="entry name" value="RADICAL_SAM"/>
    <property type="match status" value="1"/>
</dbReference>
<keyword evidence="5 12" id="KW-0547">Nucleotide-binding</keyword>
<dbReference type="PANTHER" id="PTHR22960">
    <property type="entry name" value="MOLYBDOPTERIN COFACTOR SYNTHESIS PROTEIN A"/>
    <property type="match status" value="1"/>
</dbReference>
<feature type="binding site" evidence="12">
    <location>
        <position position="256"/>
    </location>
    <ligand>
        <name>[4Fe-4S] cluster</name>
        <dbReference type="ChEBI" id="CHEBI:49883"/>
        <label>2</label>
        <note>4Fe-4S-substrate</note>
    </ligand>
</feature>
<dbReference type="InterPro" id="IPR013483">
    <property type="entry name" value="MoaA"/>
</dbReference>
<evidence type="ECO:0000256" key="8">
    <source>
        <dbReference type="ARBA" id="ARBA00023134"/>
    </source>
</evidence>
<dbReference type="PROSITE" id="PS01305">
    <property type="entry name" value="MOAA_NIFB_PQQE"/>
    <property type="match status" value="1"/>
</dbReference>
<evidence type="ECO:0000259" key="13">
    <source>
        <dbReference type="PROSITE" id="PS51918"/>
    </source>
</evidence>
<dbReference type="InterPro" id="IPR000385">
    <property type="entry name" value="MoaA_NifB_PqqE_Fe-S-bd_CS"/>
</dbReference>
<keyword evidence="10 12" id="KW-0456">Lyase</keyword>
<feature type="binding site" evidence="12">
    <location>
        <position position="68"/>
    </location>
    <ligand>
        <name>S-adenosyl-L-methionine</name>
        <dbReference type="ChEBI" id="CHEBI:59789"/>
    </ligand>
</feature>
<proteinExistence type="inferred from homology"/>
<feature type="binding site" evidence="12">
    <location>
        <position position="16"/>
    </location>
    <ligand>
        <name>GTP</name>
        <dbReference type="ChEBI" id="CHEBI:37565"/>
    </ligand>
</feature>
<protein>
    <recommendedName>
        <fullName evidence="1 12">GTP 3',8-cyclase</fullName>
        <ecNumber evidence="1 12">4.1.99.22</ecNumber>
    </recommendedName>
    <alternativeName>
        <fullName evidence="12">Molybdenum cofactor biosynthesis protein A</fullName>
    </alternativeName>
</protein>
<dbReference type="SUPFAM" id="SSF102114">
    <property type="entry name" value="Radical SAM enzymes"/>
    <property type="match status" value="1"/>
</dbReference>
<comment type="pathway">
    <text evidence="12">Cofactor biosynthesis; molybdopterin biosynthesis.</text>
</comment>
<comment type="similarity">
    <text evidence="12">Belongs to the radical SAM superfamily. MoaA family.</text>
</comment>
<feature type="binding site" evidence="12">
    <location>
        <position position="253"/>
    </location>
    <ligand>
        <name>[4Fe-4S] cluster</name>
        <dbReference type="ChEBI" id="CHEBI:49883"/>
        <label>2</label>
        <note>4Fe-4S-substrate</note>
    </ligand>
</feature>
<feature type="binding site" evidence="12">
    <location>
        <position position="95"/>
    </location>
    <ligand>
        <name>GTP</name>
        <dbReference type="ChEBI" id="CHEBI:37565"/>
    </ligand>
</feature>
<evidence type="ECO:0000256" key="10">
    <source>
        <dbReference type="ARBA" id="ARBA00023239"/>
    </source>
</evidence>
<evidence type="ECO:0000256" key="2">
    <source>
        <dbReference type="ARBA" id="ARBA00022485"/>
    </source>
</evidence>
<dbReference type="Gene3D" id="3.20.20.70">
    <property type="entry name" value="Aldolase class I"/>
    <property type="match status" value="1"/>
</dbReference>
<dbReference type="GO" id="GO:0046872">
    <property type="term" value="F:metal ion binding"/>
    <property type="evidence" value="ECO:0007669"/>
    <property type="project" value="UniProtKB-KW"/>
</dbReference>
<accession>A0A845V6Z0</accession>
<dbReference type="HAMAP" id="MF_01225_B">
    <property type="entry name" value="MoaA_B"/>
    <property type="match status" value="1"/>
</dbReference>
<evidence type="ECO:0000313" key="14">
    <source>
        <dbReference type="EMBL" id="NDY95725.1"/>
    </source>
</evidence>
<evidence type="ECO:0000256" key="12">
    <source>
        <dbReference type="HAMAP-Rule" id="MF_01225"/>
    </source>
</evidence>
<keyword evidence="7 12" id="KW-0411">Iron-sulfur</keyword>
<feature type="binding site" evidence="12">
    <location>
        <position position="156"/>
    </location>
    <ligand>
        <name>GTP</name>
        <dbReference type="ChEBI" id="CHEBI:37565"/>
    </ligand>
</feature>
<dbReference type="GO" id="GO:0051539">
    <property type="term" value="F:4 iron, 4 sulfur cluster binding"/>
    <property type="evidence" value="ECO:0007669"/>
    <property type="project" value="UniProtKB-UniRule"/>
</dbReference>
<dbReference type="EC" id="4.1.99.22" evidence="1 12"/>
<dbReference type="GO" id="GO:0061799">
    <property type="term" value="F:cyclic pyranopterin monophosphate synthase activity"/>
    <property type="evidence" value="ECO:0007669"/>
    <property type="project" value="TreeGrafter"/>
</dbReference>
<dbReference type="InterPro" id="IPR010505">
    <property type="entry name" value="MoaA_twitch"/>
</dbReference>
<dbReference type="SFLD" id="SFLDS00029">
    <property type="entry name" value="Radical_SAM"/>
    <property type="match status" value="1"/>
</dbReference>
<gene>
    <name evidence="12 14" type="primary">moaA</name>
    <name evidence="14" type="ORF">G3I74_08300</name>
</gene>
<keyword evidence="8 12" id="KW-0342">GTP-binding</keyword>
<dbReference type="AlphaFoldDB" id="A0A845V6Z0"/>
<evidence type="ECO:0000256" key="5">
    <source>
        <dbReference type="ARBA" id="ARBA00022741"/>
    </source>
</evidence>
<organism evidence="14 15">
    <name type="scientific">Wenzhouxiangella limi</name>
    <dbReference type="NCBI Taxonomy" id="2707351"/>
    <lineage>
        <taxon>Bacteria</taxon>
        <taxon>Pseudomonadati</taxon>
        <taxon>Pseudomonadota</taxon>
        <taxon>Gammaproteobacteria</taxon>
        <taxon>Chromatiales</taxon>
        <taxon>Wenzhouxiangellaceae</taxon>
        <taxon>Wenzhouxiangella</taxon>
    </lineage>
</organism>
<name>A0A845V6Z0_9GAMM</name>
<dbReference type="InterPro" id="IPR040064">
    <property type="entry name" value="MoaA-like"/>
</dbReference>
<feature type="binding site" evidence="12">
    <location>
        <position position="64"/>
    </location>
    <ligand>
        <name>GTP</name>
        <dbReference type="ChEBI" id="CHEBI:37565"/>
    </ligand>
</feature>
<dbReference type="SFLD" id="SFLDG01383">
    <property type="entry name" value="cyclic_pyranopterin_phosphate"/>
    <property type="match status" value="1"/>
</dbReference>
<comment type="cofactor">
    <cofactor evidence="12">
        <name>[4Fe-4S] cluster</name>
        <dbReference type="ChEBI" id="CHEBI:49883"/>
    </cofactor>
    <text evidence="12">Binds 2 [4Fe-4S] clusters. Binds 1 [4Fe-4S] cluster coordinated with 3 cysteines and an exchangeable S-adenosyl-L-methionine and 1 [4Fe-4S] cluster coordinated with 3 cysteines and the GTP-derived substrate.</text>
</comment>
<feature type="binding site" evidence="12">
    <location>
        <begin position="258"/>
        <end position="260"/>
    </location>
    <ligand>
        <name>GTP</name>
        <dbReference type="ChEBI" id="CHEBI:37565"/>
    </ligand>
</feature>
<keyword evidence="3 12" id="KW-0949">S-adenosyl-L-methionine</keyword>
<dbReference type="GO" id="GO:1904047">
    <property type="term" value="F:S-adenosyl-L-methionine binding"/>
    <property type="evidence" value="ECO:0007669"/>
    <property type="project" value="UniProtKB-UniRule"/>
</dbReference>
<dbReference type="InterPro" id="IPR050105">
    <property type="entry name" value="MoCo_biosynth_MoaA/MoaC"/>
</dbReference>
<dbReference type="UniPathway" id="UPA00344"/>